<dbReference type="Proteomes" id="UP000094463">
    <property type="component" value="Chromosome"/>
</dbReference>
<evidence type="ECO:0008006" key="3">
    <source>
        <dbReference type="Google" id="ProtNLM"/>
    </source>
</evidence>
<dbReference type="RefSeq" id="WP_198155075.1">
    <property type="nucleotide sequence ID" value="NZ_CP012502.1"/>
</dbReference>
<dbReference type="AlphaFoldDB" id="A0A1D7QUF2"/>
<organism evidence="1 2">
    <name type="scientific">Salisediminibacterium beveridgei</name>
    <dbReference type="NCBI Taxonomy" id="632773"/>
    <lineage>
        <taxon>Bacteria</taxon>
        <taxon>Bacillati</taxon>
        <taxon>Bacillota</taxon>
        <taxon>Bacilli</taxon>
        <taxon>Bacillales</taxon>
        <taxon>Bacillaceae</taxon>
        <taxon>Salisediminibacterium</taxon>
    </lineage>
</organism>
<proteinExistence type="predicted"/>
<sequence length="108" mass="12504">MILLLTGMLLHVASQYEQESKWLELERAEAIMHQAKTESLRDFLRNHPVDDPAVLSIEYSVGGASVLITLEPIDHLTSEMMLTISFEDMHRLEGFILNHENQKLNRFR</sequence>
<dbReference type="EMBL" id="CP012502">
    <property type="protein sequence ID" value="AOM82652.1"/>
    <property type="molecule type" value="Genomic_DNA"/>
</dbReference>
<evidence type="ECO:0000313" key="1">
    <source>
        <dbReference type="EMBL" id="AOM82652.1"/>
    </source>
</evidence>
<name>A0A1D7QUF2_9BACI</name>
<accession>A0A1D7QUF2</accession>
<evidence type="ECO:0000313" key="2">
    <source>
        <dbReference type="Proteomes" id="UP000094463"/>
    </source>
</evidence>
<dbReference type="STRING" id="632773.BBEV_1287"/>
<protein>
    <recommendedName>
        <fullName evidence="3">ComG operon protein 7</fullName>
    </recommendedName>
</protein>
<reference evidence="1 2" key="1">
    <citation type="submission" date="2015-08" db="EMBL/GenBank/DDBJ databases">
        <title>The complete genome sequence of Bacillus beveridgei MLTeJB.</title>
        <authorList>
            <person name="Hanson T.E."/>
            <person name="Mesa C."/>
            <person name="Basesman S.M."/>
            <person name="Oremland R.S."/>
        </authorList>
    </citation>
    <scope>NUCLEOTIDE SEQUENCE [LARGE SCALE GENOMIC DNA]</scope>
    <source>
        <strain evidence="1 2">MLTeJB</strain>
    </source>
</reference>
<gene>
    <name evidence="1" type="ORF">BBEV_1287</name>
</gene>
<keyword evidence="2" id="KW-1185">Reference proteome</keyword>
<dbReference type="KEGG" id="bbev:BBEV_1287"/>